<evidence type="ECO:0000256" key="4">
    <source>
        <dbReference type="ARBA" id="ARBA00022989"/>
    </source>
</evidence>
<sequence>MSFLLLWLGVMFPLVFSPGPANIVFAASGASVGVRRSLPLLLGIDTVFLIKSLLIGLGLGALIQEYPLTLQLLQCAGALYIIYLAVGFLKTSLLEHNGQQKRLGFFDGVIIQLLNSKGWLLVLLMFSLFSEKAYQEYGEQSVWVLVLWLAILNISMHLVWIWAGGLLAKLAGDSKNQKVQGYIYFASLVIVAIWLLVDNPIWQHWA</sequence>
<proteinExistence type="predicted"/>
<feature type="transmembrane region" description="Helical" evidence="6">
    <location>
        <begin position="42"/>
        <end position="63"/>
    </location>
</feature>
<dbReference type="AlphaFoldDB" id="A0A0F5VEI0"/>
<feature type="transmembrane region" description="Helical" evidence="6">
    <location>
        <begin position="109"/>
        <end position="130"/>
    </location>
</feature>
<evidence type="ECO:0000313" key="7">
    <source>
        <dbReference type="EMBL" id="KKD00202.1"/>
    </source>
</evidence>
<dbReference type="PATRIC" id="fig|265726.11.peg.3716"/>
<protein>
    <submittedName>
        <fullName evidence="7">Threonine transporter</fullName>
    </submittedName>
</protein>
<dbReference type="PANTHER" id="PTHR30086:SF20">
    <property type="entry name" value="ARGININE EXPORTER PROTEIN ARGO-RELATED"/>
    <property type="match status" value="1"/>
</dbReference>
<feature type="transmembrane region" description="Helical" evidence="6">
    <location>
        <begin position="142"/>
        <end position="162"/>
    </location>
</feature>
<evidence type="ECO:0000256" key="3">
    <source>
        <dbReference type="ARBA" id="ARBA00022692"/>
    </source>
</evidence>
<evidence type="ECO:0000256" key="5">
    <source>
        <dbReference type="ARBA" id="ARBA00023136"/>
    </source>
</evidence>
<keyword evidence="8" id="KW-1185">Reference proteome</keyword>
<dbReference type="PANTHER" id="PTHR30086">
    <property type="entry name" value="ARGININE EXPORTER PROTEIN ARGO"/>
    <property type="match status" value="1"/>
</dbReference>
<keyword evidence="2" id="KW-1003">Cell membrane</keyword>
<evidence type="ECO:0000256" key="2">
    <source>
        <dbReference type="ARBA" id="ARBA00022475"/>
    </source>
</evidence>
<dbReference type="InterPro" id="IPR001123">
    <property type="entry name" value="LeuE-type"/>
</dbReference>
<dbReference type="GO" id="GO:0015171">
    <property type="term" value="F:amino acid transmembrane transporter activity"/>
    <property type="evidence" value="ECO:0007669"/>
    <property type="project" value="TreeGrafter"/>
</dbReference>
<name>A0A0F5VEI0_9GAMM</name>
<dbReference type="Proteomes" id="UP000033633">
    <property type="component" value="Unassembled WGS sequence"/>
</dbReference>
<comment type="subcellular location">
    <subcellularLocation>
        <location evidence="1">Cell membrane</location>
        <topology evidence="1">Multi-pass membrane protein</topology>
    </subcellularLocation>
</comment>
<keyword evidence="4 6" id="KW-1133">Transmembrane helix</keyword>
<organism evidence="7 8">
    <name type="scientific">Photobacterium halotolerans</name>
    <dbReference type="NCBI Taxonomy" id="265726"/>
    <lineage>
        <taxon>Bacteria</taxon>
        <taxon>Pseudomonadati</taxon>
        <taxon>Pseudomonadota</taxon>
        <taxon>Gammaproteobacteria</taxon>
        <taxon>Vibrionales</taxon>
        <taxon>Vibrionaceae</taxon>
        <taxon>Photobacterium</taxon>
    </lineage>
</organism>
<keyword evidence="5 6" id="KW-0472">Membrane</keyword>
<evidence type="ECO:0000256" key="1">
    <source>
        <dbReference type="ARBA" id="ARBA00004651"/>
    </source>
</evidence>
<keyword evidence="3 6" id="KW-0812">Transmembrane</keyword>
<dbReference type="RefSeq" id="WP_046220122.1">
    <property type="nucleotide sequence ID" value="NZ_JWYV01000005.1"/>
</dbReference>
<evidence type="ECO:0000313" key="8">
    <source>
        <dbReference type="Proteomes" id="UP000033633"/>
    </source>
</evidence>
<accession>A0A0F5VEI0</accession>
<dbReference type="STRING" id="265726.KY46_07960"/>
<dbReference type="EMBL" id="JWYV01000005">
    <property type="protein sequence ID" value="KKD00202.1"/>
    <property type="molecule type" value="Genomic_DNA"/>
</dbReference>
<dbReference type="GO" id="GO:0033228">
    <property type="term" value="P:cysteine export across plasma membrane"/>
    <property type="evidence" value="ECO:0007669"/>
    <property type="project" value="TreeGrafter"/>
</dbReference>
<dbReference type="Pfam" id="PF01810">
    <property type="entry name" value="LysE"/>
    <property type="match status" value="1"/>
</dbReference>
<reference evidence="7 8" key="1">
    <citation type="submission" date="2014-12" db="EMBL/GenBank/DDBJ databases">
        <title>Mercury Reductase activity and rhizosphere competence traits in the genome of root associated Photobacterium halotolerans MELD1.</title>
        <authorList>
            <person name="Mathew D.C."/>
            <person name="Huang C.-C."/>
        </authorList>
    </citation>
    <scope>NUCLEOTIDE SEQUENCE [LARGE SCALE GENOMIC DNA]</scope>
    <source>
        <strain evidence="7 8">MELD1</strain>
    </source>
</reference>
<dbReference type="OrthoDB" id="9812084at2"/>
<dbReference type="GO" id="GO:0005886">
    <property type="term" value="C:plasma membrane"/>
    <property type="evidence" value="ECO:0007669"/>
    <property type="project" value="UniProtKB-SubCell"/>
</dbReference>
<gene>
    <name evidence="7" type="ORF">KY46_07960</name>
</gene>
<feature type="transmembrane region" description="Helical" evidence="6">
    <location>
        <begin position="70"/>
        <end position="89"/>
    </location>
</feature>
<evidence type="ECO:0000256" key="6">
    <source>
        <dbReference type="SAM" id="Phobius"/>
    </source>
</evidence>
<comment type="caution">
    <text evidence="7">The sequence shown here is derived from an EMBL/GenBank/DDBJ whole genome shotgun (WGS) entry which is preliminary data.</text>
</comment>
<feature type="transmembrane region" description="Helical" evidence="6">
    <location>
        <begin position="182"/>
        <end position="202"/>
    </location>
</feature>